<evidence type="ECO:0000313" key="2">
    <source>
        <dbReference type="Proteomes" id="UP000708208"/>
    </source>
</evidence>
<accession>A0A8J2PNT8</accession>
<dbReference type="OrthoDB" id="8195499at2759"/>
<reference evidence="1" key="1">
    <citation type="submission" date="2021-06" db="EMBL/GenBank/DDBJ databases">
        <authorList>
            <person name="Hodson N. C."/>
            <person name="Mongue J. A."/>
            <person name="Jaron S. K."/>
        </authorList>
    </citation>
    <scope>NUCLEOTIDE SEQUENCE</scope>
</reference>
<comment type="caution">
    <text evidence="1">The sequence shown here is derived from an EMBL/GenBank/DDBJ whole genome shotgun (WGS) entry which is preliminary data.</text>
</comment>
<protein>
    <submittedName>
        <fullName evidence="1">Uncharacterized protein</fullName>
    </submittedName>
</protein>
<dbReference type="EMBL" id="CAJVCH010546339">
    <property type="protein sequence ID" value="CAG7828163.1"/>
    <property type="molecule type" value="Genomic_DNA"/>
</dbReference>
<dbReference type="Proteomes" id="UP000708208">
    <property type="component" value="Unassembled WGS sequence"/>
</dbReference>
<proteinExistence type="predicted"/>
<name>A0A8J2PNT8_9HEXA</name>
<gene>
    <name evidence="1" type="ORF">AFUS01_LOCUS38108</name>
</gene>
<evidence type="ECO:0000313" key="1">
    <source>
        <dbReference type="EMBL" id="CAG7828163.1"/>
    </source>
</evidence>
<sequence length="105" mass="12643">MNSSGVLIWDGIIWAPYLTHEASHNRTVHIETFSGRVKKKRRFWVRPYIKMRKERGDFYITNPDMLSDREFYFETFRMTPETFEDLLNLFGPRFVKLDSVGDLNY</sequence>
<organism evidence="1 2">
    <name type="scientific">Allacma fusca</name>
    <dbReference type="NCBI Taxonomy" id="39272"/>
    <lineage>
        <taxon>Eukaryota</taxon>
        <taxon>Metazoa</taxon>
        <taxon>Ecdysozoa</taxon>
        <taxon>Arthropoda</taxon>
        <taxon>Hexapoda</taxon>
        <taxon>Collembola</taxon>
        <taxon>Symphypleona</taxon>
        <taxon>Sminthuridae</taxon>
        <taxon>Allacma</taxon>
    </lineage>
</organism>
<keyword evidence="2" id="KW-1185">Reference proteome</keyword>
<dbReference type="AlphaFoldDB" id="A0A8J2PNT8"/>